<name>A0A0L6JJN0_9FIRM</name>
<gene>
    <name evidence="2" type="ORF">Bccel_1348</name>
</gene>
<evidence type="ECO:0000313" key="3">
    <source>
        <dbReference type="Proteomes" id="UP000036923"/>
    </source>
</evidence>
<dbReference type="EMBL" id="LGTC01000001">
    <property type="protein sequence ID" value="KNY26086.1"/>
    <property type="molecule type" value="Genomic_DNA"/>
</dbReference>
<dbReference type="AlphaFoldDB" id="A0A0L6JJN0"/>
<accession>A0A0L6JJN0</accession>
<feature type="transmembrane region" description="Helical" evidence="1">
    <location>
        <begin position="25"/>
        <end position="44"/>
    </location>
</feature>
<evidence type="ECO:0000313" key="2">
    <source>
        <dbReference type="EMBL" id="KNY26086.1"/>
    </source>
</evidence>
<dbReference type="STRING" id="398512.Bccel_1348"/>
<keyword evidence="1" id="KW-0472">Membrane</keyword>
<evidence type="ECO:0000256" key="1">
    <source>
        <dbReference type="SAM" id="Phobius"/>
    </source>
</evidence>
<protein>
    <submittedName>
        <fullName evidence="2">Uncharacterized protein</fullName>
    </submittedName>
</protein>
<keyword evidence="1" id="KW-1133">Transmembrane helix</keyword>
<proteinExistence type="predicted"/>
<comment type="caution">
    <text evidence="2">The sequence shown here is derived from an EMBL/GenBank/DDBJ whole genome shotgun (WGS) entry which is preliminary data.</text>
</comment>
<reference evidence="3" key="1">
    <citation type="submission" date="2015-07" db="EMBL/GenBank/DDBJ databases">
        <title>Near-Complete Genome Sequence of the Cellulolytic Bacterium Bacteroides (Pseudobacteroides) cellulosolvens ATCC 35603.</title>
        <authorList>
            <person name="Dassa B."/>
            <person name="Utturkar S.M."/>
            <person name="Klingeman D.M."/>
            <person name="Hurt R.A."/>
            <person name="Keller M."/>
            <person name="Xu J."/>
            <person name="Reddy Y.H.K."/>
            <person name="Borovok I."/>
            <person name="Grinberg I.R."/>
            <person name="Lamed R."/>
            <person name="Zhivin O."/>
            <person name="Bayer E.A."/>
            <person name="Brown S.D."/>
        </authorList>
    </citation>
    <scope>NUCLEOTIDE SEQUENCE [LARGE SCALE GENOMIC DNA]</scope>
    <source>
        <strain evidence="3">DSM 2933</strain>
    </source>
</reference>
<dbReference type="RefSeq" id="WP_036944288.1">
    <property type="nucleotide sequence ID" value="NZ_JQKC01000027.1"/>
</dbReference>
<keyword evidence="3" id="KW-1185">Reference proteome</keyword>
<sequence length="216" mass="25112" precursor="true">MSNNNYKTRPAYDARKKKKNIPKKLIFVLLIIVIAVIAISNATATKKYYLKDIKVASASIRTKAIEDGKYYIQISSRPDLNIADDDLWIEVTSAYYYKHNNLDQVGVLFGNYDIYKEKLIGSKMALEKSVWTFDEIYDSLEDGKSKNPYRKYNAPASIEKKKAFESGNYYFKLKNEERIFTLKVSKSVYEKYKEKQEIECKFEGYGDFVKLISLAE</sequence>
<organism evidence="2 3">
    <name type="scientific">Pseudobacteroides cellulosolvens ATCC 35603 = DSM 2933</name>
    <dbReference type="NCBI Taxonomy" id="398512"/>
    <lineage>
        <taxon>Bacteria</taxon>
        <taxon>Bacillati</taxon>
        <taxon>Bacillota</taxon>
        <taxon>Clostridia</taxon>
        <taxon>Eubacteriales</taxon>
        <taxon>Oscillospiraceae</taxon>
        <taxon>Pseudobacteroides</taxon>
    </lineage>
</organism>
<dbReference type="Proteomes" id="UP000036923">
    <property type="component" value="Unassembled WGS sequence"/>
</dbReference>
<keyword evidence="1" id="KW-0812">Transmembrane</keyword>